<dbReference type="InterPro" id="IPR002187">
    <property type="entry name" value="N-reg_PII"/>
</dbReference>
<dbReference type="InterPro" id="IPR011322">
    <property type="entry name" value="N-reg_PII-like_a/b"/>
</dbReference>
<dbReference type="Gene3D" id="3.30.70.120">
    <property type="match status" value="1"/>
</dbReference>
<dbReference type="RefSeq" id="WP_092959570.1">
    <property type="nucleotide sequence ID" value="NZ_FOSQ01000003.1"/>
</dbReference>
<dbReference type="OrthoDB" id="7595716at2"/>
<evidence type="ECO:0000256" key="1">
    <source>
        <dbReference type="ARBA" id="ARBA00015681"/>
    </source>
</evidence>
<dbReference type="SUPFAM" id="SSF54913">
    <property type="entry name" value="GlnB-like"/>
    <property type="match status" value="1"/>
</dbReference>
<name>A0A1I4AC21_9PROT</name>
<accession>A0A1I4AC21</accession>
<keyword evidence="3" id="KW-1185">Reference proteome</keyword>
<dbReference type="AlphaFoldDB" id="A0A1I4AC21"/>
<evidence type="ECO:0000313" key="2">
    <source>
        <dbReference type="EMBL" id="SFK53720.1"/>
    </source>
</evidence>
<dbReference type="EMBL" id="FOSQ01000003">
    <property type="protein sequence ID" value="SFK53720.1"/>
    <property type="molecule type" value="Genomic_DNA"/>
</dbReference>
<proteinExistence type="predicted"/>
<protein>
    <recommendedName>
        <fullName evidence="1">Nitrogen regulatory protein P-II</fullName>
    </recommendedName>
</protein>
<dbReference type="InterPro" id="IPR015867">
    <property type="entry name" value="N-reg_PII/ATP_PRibTrfase_C"/>
</dbReference>
<dbReference type="Pfam" id="PF00543">
    <property type="entry name" value="P-II"/>
    <property type="match status" value="1"/>
</dbReference>
<evidence type="ECO:0000313" key="3">
    <source>
        <dbReference type="Proteomes" id="UP000199473"/>
    </source>
</evidence>
<organism evidence="2 3">
    <name type="scientific">Falsiroseomonas stagni DSM 19981</name>
    <dbReference type="NCBI Taxonomy" id="1123062"/>
    <lineage>
        <taxon>Bacteria</taxon>
        <taxon>Pseudomonadati</taxon>
        <taxon>Pseudomonadota</taxon>
        <taxon>Alphaproteobacteria</taxon>
        <taxon>Acetobacterales</taxon>
        <taxon>Roseomonadaceae</taxon>
        <taxon>Falsiroseomonas</taxon>
    </lineage>
</organism>
<dbReference type="GO" id="GO:0006808">
    <property type="term" value="P:regulation of nitrogen utilization"/>
    <property type="evidence" value="ECO:0007669"/>
    <property type="project" value="InterPro"/>
</dbReference>
<dbReference type="STRING" id="1123062.SAMN02745775_103308"/>
<reference evidence="2 3" key="1">
    <citation type="submission" date="2016-10" db="EMBL/GenBank/DDBJ databases">
        <authorList>
            <person name="de Groot N.N."/>
        </authorList>
    </citation>
    <scope>NUCLEOTIDE SEQUENCE [LARGE SCALE GENOMIC DNA]</scope>
    <source>
        <strain evidence="2 3">DSM 19981</strain>
    </source>
</reference>
<gene>
    <name evidence="2" type="ORF">SAMN02745775_103308</name>
</gene>
<sequence>MHHRKRIEIVVERVRADDVTDLLDRLGATGWTILPVLSGRGRRGVRLGGDLSGVLDNVVIVCIASEAVTARVLDASDELLGARPAIVSITDCTVLRADHF</sequence>
<dbReference type="GO" id="GO:0030234">
    <property type="term" value="F:enzyme regulator activity"/>
    <property type="evidence" value="ECO:0007669"/>
    <property type="project" value="InterPro"/>
</dbReference>
<dbReference type="Proteomes" id="UP000199473">
    <property type="component" value="Unassembled WGS sequence"/>
</dbReference>